<dbReference type="InterPro" id="IPR035903">
    <property type="entry name" value="HesB-like_dom_sf"/>
</dbReference>
<keyword evidence="4" id="KW-1185">Reference proteome</keyword>
<evidence type="ECO:0000256" key="1">
    <source>
        <dbReference type="ARBA" id="ARBA00006718"/>
    </source>
</evidence>
<dbReference type="AlphaFoldDB" id="A0A0F3IRE4"/>
<dbReference type="Pfam" id="PF01521">
    <property type="entry name" value="Fe-S_biosyn"/>
    <property type="match status" value="1"/>
</dbReference>
<proteinExistence type="inferred from homology"/>
<evidence type="ECO:0000313" key="4">
    <source>
        <dbReference type="Proteomes" id="UP000033774"/>
    </source>
</evidence>
<dbReference type="InterPro" id="IPR000361">
    <property type="entry name" value="ATAP_core_dom"/>
</dbReference>
<dbReference type="PATRIC" id="fig|552518.3.peg.2089"/>
<dbReference type="EMBL" id="LAJY01000313">
    <property type="protein sequence ID" value="KJV09286.1"/>
    <property type="molecule type" value="Genomic_DNA"/>
</dbReference>
<comment type="similarity">
    <text evidence="1">Belongs to the HesB/IscA family.</text>
</comment>
<dbReference type="GO" id="GO:0016226">
    <property type="term" value="P:iron-sulfur cluster assembly"/>
    <property type="evidence" value="ECO:0007669"/>
    <property type="project" value="InterPro"/>
</dbReference>
<comment type="caution">
    <text evidence="3">The sequence shown here is derived from an EMBL/GenBank/DDBJ whole genome shotgun (WGS) entry which is preliminary data.</text>
</comment>
<dbReference type="PROSITE" id="PS01152">
    <property type="entry name" value="HESB"/>
    <property type="match status" value="1"/>
</dbReference>
<evidence type="ECO:0000313" key="3">
    <source>
        <dbReference type="EMBL" id="KJV09286.1"/>
    </source>
</evidence>
<dbReference type="InterPro" id="IPR017870">
    <property type="entry name" value="FeS_cluster_insertion_CS"/>
</dbReference>
<evidence type="ECO:0000259" key="2">
    <source>
        <dbReference type="Pfam" id="PF01521"/>
    </source>
</evidence>
<dbReference type="InterPro" id="IPR016092">
    <property type="entry name" value="ATAP"/>
</dbReference>
<organism evidence="3 4">
    <name type="scientific">Elstera litoralis</name>
    <dbReference type="NCBI Taxonomy" id="552518"/>
    <lineage>
        <taxon>Bacteria</taxon>
        <taxon>Pseudomonadati</taxon>
        <taxon>Pseudomonadota</taxon>
        <taxon>Alphaproteobacteria</taxon>
        <taxon>Rhodospirillales</taxon>
        <taxon>Rhodospirillaceae</taxon>
        <taxon>Elstera</taxon>
    </lineage>
</organism>
<dbReference type="OrthoDB" id="9801228at2"/>
<dbReference type="GO" id="GO:0051537">
    <property type="term" value="F:2 iron, 2 sulfur cluster binding"/>
    <property type="evidence" value="ECO:0007669"/>
    <property type="project" value="UniProtKB-ARBA"/>
</dbReference>
<dbReference type="InterPro" id="IPR050322">
    <property type="entry name" value="Fe-S_cluster_asmbl/transfer"/>
</dbReference>
<dbReference type="NCBIfam" id="TIGR00049">
    <property type="entry name" value="iron-sulfur cluster assembly accessory protein"/>
    <property type="match status" value="1"/>
</dbReference>
<dbReference type="Gene3D" id="2.60.300.12">
    <property type="entry name" value="HesB-like domain"/>
    <property type="match status" value="1"/>
</dbReference>
<dbReference type="RefSeq" id="WP_045776127.1">
    <property type="nucleotide sequence ID" value="NZ_LAJY01000313.1"/>
</dbReference>
<name>A0A0F3IRE4_9PROT</name>
<dbReference type="FunFam" id="2.60.300.12:FF:000001">
    <property type="entry name" value="Iron-binding protein IscA"/>
    <property type="match status" value="1"/>
</dbReference>
<dbReference type="SUPFAM" id="SSF89360">
    <property type="entry name" value="HesB-like domain"/>
    <property type="match status" value="1"/>
</dbReference>
<dbReference type="GO" id="GO:0005737">
    <property type="term" value="C:cytoplasm"/>
    <property type="evidence" value="ECO:0007669"/>
    <property type="project" value="TreeGrafter"/>
</dbReference>
<dbReference type="PANTHER" id="PTHR10072:SF41">
    <property type="entry name" value="IRON-SULFUR CLUSTER ASSEMBLY 1 HOMOLOG, MITOCHONDRIAL"/>
    <property type="match status" value="1"/>
</dbReference>
<sequence>MAHADTSPAPRPAPKAVISLTDAAAARVKSLLEKRDPPAVALRVGIKTRGCSGLSYAVDYADTKMQFDEVVEDKGVTVLVDPAAVMFLIGSEMDYREDKFTSGFTFTNPNEKARCGCGESFSV</sequence>
<gene>
    <name evidence="3" type="ORF">VZ95_12430</name>
</gene>
<reference evidence="3 4" key="1">
    <citation type="submission" date="2015-03" db="EMBL/GenBank/DDBJ databases">
        <title>Draft genome sequence of Elstera litoralis.</title>
        <authorList>
            <person name="Rahalkar M.C."/>
            <person name="Dhakephalkar P.K."/>
            <person name="Pore S.D."/>
            <person name="Arora P."/>
            <person name="Kapse N.G."/>
            <person name="Pandit P.S."/>
        </authorList>
    </citation>
    <scope>NUCLEOTIDE SEQUENCE [LARGE SCALE GENOMIC DNA]</scope>
    <source>
        <strain evidence="3 4">Dia-1</strain>
    </source>
</reference>
<protein>
    <recommendedName>
        <fullName evidence="2">Core domain-containing protein</fullName>
    </recommendedName>
</protein>
<feature type="domain" description="Core" evidence="2">
    <location>
        <begin position="18"/>
        <end position="119"/>
    </location>
</feature>
<accession>A0A0F3IRE4</accession>
<dbReference type="Proteomes" id="UP000033774">
    <property type="component" value="Unassembled WGS sequence"/>
</dbReference>
<dbReference type="PANTHER" id="PTHR10072">
    <property type="entry name" value="IRON-SULFUR CLUSTER ASSEMBLY PROTEIN"/>
    <property type="match status" value="1"/>
</dbReference>